<evidence type="ECO:0000313" key="3">
    <source>
        <dbReference type="WBParaSite" id="PTRK_0001796200.1"/>
    </source>
</evidence>
<keyword evidence="2" id="KW-1185">Reference proteome</keyword>
<protein>
    <submittedName>
        <fullName evidence="3 4">Uncharacterized protein</fullName>
    </submittedName>
</protein>
<evidence type="ECO:0000313" key="4">
    <source>
        <dbReference type="WBParaSite" id="PTRK_0001796300.1"/>
    </source>
</evidence>
<feature type="signal peptide" evidence="1">
    <location>
        <begin position="1"/>
        <end position="23"/>
    </location>
</feature>
<organism evidence="2 4">
    <name type="scientific">Parastrongyloides trichosuri</name>
    <name type="common">Possum-specific nematode worm</name>
    <dbReference type="NCBI Taxonomy" id="131310"/>
    <lineage>
        <taxon>Eukaryota</taxon>
        <taxon>Metazoa</taxon>
        <taxon>Ecdysozoa</taxon>
        <taxon>Nematoda</taxon>
        <taxon>Chromadorea</taxon>
        <taxon>Rhabditida</taxon>
        <taxon>Tylenchina</taxon>
        <taxon>Panagrolaimomorpha</taxon>
        <taxon>Strongyloidoidea</taxon>
        <taxon>Strongyloididae</taxon>
        <taxon>Parastrongyloides</taxon>
    </lineage>
</organism>
<dbReference type="Gene3D" id="2.60.40.3330">
    <property type="match status" value="1"/>
</dbReference>
<reference evidence="3 4" key="1">
    <citation type="submission" date="2017-02" db="UniProtKB">
        <authorList>
            <consortium name="WormBaseParasite"/>
        </authorList>
    </citation>
    <scope>IDENTIFICATION</scope>
</reference>
<sequence>MSKNIFILVPLIYFFIGQLHIQAQLTCSTGTTACITGFTRCNKTSVADVKVMLREVIDNNFFNTLQQTFDPIAKTKSTDGGQFTLNVKTPDQYNASKLALYFYHKCGLQFPFGDRYHARYLKNKCINDFQKLKTPCLMGEIQLYGTKDTIDIETESTTTNYRVITFKKSMQNSKKGKRNRNIF</sequence>
<dbReference type="InterPro" id="IPR038479">
    <property type="entry name" value="Transthyretin-like_sf"/>
</dbReference>
<accession>A0A0N5A7I3</accession>
<keyword evidence="1" id="KW-0732">Signal</keyword>
<name>A0A0N5A7I3_PARTI</name>
<dbReference type="AlphaFoldDB" id="A0A0N5A7I3"/>
<dbReference type="Proteomes" id="UP000038045">
    <property type="component" value="Unplaced"/>
</dbReference>
<dbReference type="WBParaSite" id="PTRK_0001796200.1">
    <property type="protein sequence ID" value="PTRK_0001796200.1"/>
    <property type="gene ID" value="PTRK_0001796200"/>
</dbReference>
<proteinExistence type="predicted"/>
<feature type="chain" id="PRO_5009790758" evidence="1">
    <location>
        <begin position="24"/>
        <end position="183"/>
    </location>
</feature>
<dbReference type="PROSITE" id="PS51257">
    <property type="entry name" value="PROKAR_LIPOPROTEIN"/>
    <property type="match status" value="1"/>
</dbReference>
<evidence type="ECO:0000256" key="1">
    <source>
        <dbReference type="SAM" id="SignalP"/>
    </source>
</evidence>
<evidence type="ECO:0000313" key="2">
    <source>
        <dbReference type="Proteomes" id="UP000038045"/>
    </source>
</evidence>
<dbReference type="WBParaSite" id="PTRK_0001796300.1">
    <property type="protein sequence ID" value="PTRK_0001796300.1"/>
    <property type="gene ID" value="PTRK_0001796300"/>
</dbReference>